<feature type="non-terminal residue" evidence="1">
    <location>
        <position position="1"/>
    </location>
</feature>
<dbReference type="AlphaFoldDB" id="A0A146KAW8"/>
<reference evidence="1" key="1">
    <citation type="submission" date="2015-07" db="EMBL/GenBank/DDBJ databases">
        <title>Adaptation to a free-living lifestyle via gene acquisitions in the diplomonad Trepomonas sp. PC1.</title>
        <authorList>
            <person name="Xu F."/>
            <person name="Jerlstrom-Hultqvist J."/>
            <person name="Kolisko M."/>
            <person name="Simpson A.G.B."/>
            <person name="Roger A.J."/>
            <person name="Svard S.G."/>
            <person name="Andersson J.O."/>
        </authorList>
    </citation>
    <scope>NUCLEOTIDE SEQUENCE</scope>
    <source>
        <strain evidence="1">PC1</strain>
    </source>
</reference>
<organism evidence="1">
    <name type="scientific">Trepomonas sp. PC1</name>
    <dbReference type="NCBI Taxonomy" id="1076344"/>
    <lineage>
        <taxon>Eukaryota</taxon>
        <taxon>Metamonada</taxon>
        <taxon>Diplomonadida</taxon>
        <taxon>Hexamitidae</taxon>
        <taxon>Hexamitinae</taxon>
        <taxon>Trepomonas</taxon>
    </lineage>
</organism>
<proteinExistence type="predicted"/>
<sequence>LQSFFYQTFGLYLEIARRCVQNLLRVNNQQATNCEDYALTRFIPLFVGRESQKELQKESAERASEGSWVGKQGVQMESSVLLE</sequence>
<gene>
    <name evidence="1" type="ORF">TPC1_13924</name>
</gene>
<evidence type="ECO:0000313" key="1">
    <source>
        <dbReference type="EMBL" id="JAP93697.1"/>
    </source>
</evidence>
<accession>A0A146KAW8</accession>
<name>A0A146KAW8_9EUKA</name>
<dbReference type="EMBL" id="GDID01002909">
    <property type="protein sequence ID" value="JAP93697.1"/>
    <property type="molecule type" value="Transcribed_RNA"/>
</dbReference>
<protein>
    <submittedName>
        <fullName evidence="1">EXS family protein</fullName>
    </submittedName>
</protein>